<keyword evidence="2" id="KW-1185">Reference proteome</keyword>
<gene>
    <name evidence="1" type="ORF">BDV25DRAFT_148810</name>
</gene>
<organism evidence="1 2">
    <name type="scientific">Aspergillus avenaceus</name>
    <dbReference type="NCBI Taxonomy" id="36643"/>
    <lineage>
        <taxon>Eukaryota</taxon>
        <taxon>Fungi</taxon>
        <taxon>Dikarya</taxon>
        <taxon>Ascomycota</taxon>
        <taxon>Pezizomycotina</taxon>
        <taxon>Eurotiomycetes</taxon>
        <taxon>Eurotiomycetidae</taxon>
        <taxon>Eurotiales</taxon>
        <taxon>Aspergillaceae</taxon>
        <taxon>Aspergillus</taxon>
        <taxon>Aspergillus subgen. Circumdati</taxon>
    </lineage>
</organism>
<evidence type="ECO:0000313" key="2">
    <source>
        <dbReference type="Proteomes" id="UP000325780"/>
    </source>
</evidence>
<dbReference type="Proteomes" id="UP000325780">
    <property type="component" value="Unassembled WGS sequence"/>
</dbReference>
<sequence>MSLMSLLHTRLVALQVSVVLVVALLSGCAPSLGCTMTSRRGALRAPAASQFRRLGLGARIFLR</sequence>
<accession>A0A5N6U575</accession>
<protein>
    <submittedName>
        <fullName evidence="1">Uncharacterized protein</fullName>
    </submittedName>
</protein>
<name>A0A5N6U575_ASPAV</name>
<reference evidence="1 2" key="1">
    <citation type="submission" date="2019-04" db="EMBL/GenBank/DDBJ databases">
        <title>Friends and foes A comparative genomics study of 23 Aspergillus species from section Flavi.</title>
        <authorList>
            <consortium name="DOE Joint Genome Institute"/>
            <person name="Kjaerbolling I."/>
            <person name="Vesth T."/>
            <person name="Frisvad J.C."/>
            <person name="Nybo J.L."/>
            <person name="Theobald S."/>
            <person name="Kildgaard S."/>
            <person name="Isbrandt T."/>
            <person name="Kuo A."/>
            <person name="Sato A."/>
            <person name="Lyhne E.K."/>
            <person name="Kogle M.E."/>
            <person name="Wiebenga A."/>
            <person name="Kun R.S."/>
            <person name="Lubbers R.J."/>
            <person name="Makela M.R."/>
            <person name="Barry K."/>
            <person name="Chovatia M."/>
            <person name="Clum A."/>
            <person name="Daum C."/>
            <person name="Haridas S."/>
            <person name="He G."/>
            <person name="LaButti K."/>
            <person name="Lipzen A."/>
            <person name="Mondo S."/>
            <person name="Riley R."/>
            <person name="Salamov A."/>
            <person name="Simmons B.A."/>
            <person name="Magnuson J.K."/>
            <person name="Henrissat B."/>
            <person name="Mortensen U.H."/>
            <person name="Larsen T.O."/>
            <person name="Devries R.P."/>
            <person name="Grigoriev I.V."/>
            <person name="Machida M."/>
            <person name="Baker S.E."/>
            <person name="Andersen M.R."/>
        </authorList>
    </citation>
    <scope>NUCLEOTIDE SEQUENCE [LARGE SCALE GENOMIC DNA]</scope>
    <source>
        <strain evidence="1 2">IBT 18842</strain>
    </source>
</reference>
<evidence type="ECO:0000313" key="1">
    <source>
        <dbReference type="EMBL" id="KAE8153797.1"/>
    </source>
</evidence>
<dbReference type="AlphaFoldDB" id="A0A5N6U575"/>
<proteinExistence type="predicted"/>
<dbReference type="EMBL" id="ML742035">
    <property type="protein sequence ID" value="KAE8153797.1"/>
    <property type="molecule type" value="Genomic_DNA"/>
</dbReference>